<dbReference type="AlphaFoldDB" id="A0A4Q0I776"/>
<keyword evidence="6 10" id="KW-0812">Transmembrane</keyword>
<comment type="similarity">
    <text evidence="3 10">Belongs to the FliL family.</text>
</comment>
<evidence type="ECO:0000256" key="9">
    <source>
        <dbReference type="ARBA" id="ARBA00023136"/>
    </source>
</evidence>
<accession>A0A4Q0I776</accession>
<comment type="function">
    <text evidence="1 10">Controls the rotational direction of flagella during chemotaxis.</text>
</comment>
<name>A0A4Q0I776_9FIRM</name>
<organism evidence="11 12">
    <name type="scientific">Acetivibrio mesophilus</name>
    <dbReference type="NCBI Taxonomy" id="2487273"/>
    <lineage>
        <taxon>Bacteria</taxon>
        <taxon>Bacillati</taxon>
        <taxon>Bacillota</taxon>
        <taxon>Clostridia</taxon>
        <taxon>Eubacteriales</taxon>
        <taxon>Oscillospiraceae</taxon>
        <taxon>Acetivibrio</taxon>
    </lineage>
</organism>
<dbReference type="Proteomes" id="UP000289166">
    <property type="component" value="Unassembled WGS sequence"/>
</dbReference>
<evidence type="ECO:0000256" key="2">
    <source>
        <dbReference type="ARBA" id="ARBA00004162"/>
    </source>
</evidence>
<keyword evidence="11" id="KW-0966">Cell projection</keyword>
<dbReference type="GO" id="GO:0006935">
    <property type="term" value="P:chemotaxis"/>
    <property type="evidence" value="ECO:0007669"/>
    <property type="project" value="UniProtKB-KW"/>
</dbReference>
<evidence type="ECO:0000256" key="7">
    <source>
        <dbReference type="ARBA" id="ARBA00022779"/>
    </source>
</evidence>
<reference evidence="12" key="1">
    <citation type="submission" date="2018-11" db="EMBL/GenBank/DDBJ databases">
        <title>Genome sequencing of a novel mesophilic and cellulolytic organism within the genus Hungateiclostridium.</title>
        <authorList>
            <person name="Rettenmaier R."/>
            <person name="Liebl W."/>
            <person name="Zverlov V."/>
        </authorList>
    </citation>
    <scope>NUCLEOTIDE SEQUENCE [LARGE SCALE GENOMIC DNA]</scope>
    <source>
        <strain evidence="12">N2K1</strain>
    </source>
</reference>
<keyword evidence="5 10" id="KW-0145">Chemotaxis</keyword>
<dbReference type="OrthoDB" id="1739113at2"/>
<evidence type="ECO:0000256" key="6">
    <source>
        <dbReference type="ARBA" id="ARBA00022692"/>
    </source>
</evidence>
<evidence type="ECO:0000313" key="12">
    <source>
        <dbReference type="Proteomes" id="UP000289166"/>
    </source>
</evidence>
<evidence type="ECO:0000313" key="11">
    <source>
        <dbReference type="EMBL" id="RXE60256.1"/>
    </source>
</evidence>
<keyword evidence="11" id="KW-0969">Cilium</keyword>
<dbReference type="GO" id="GO:0005886">
    <property type="term" value="C:plasma membrane"/>
    <property type="evidence" value="ECO:0007669"/>
    <property type="project" value="UniProtKB-SubCell"/>
</dbReference>
<dbReference type="InterPro" id="IPR005503">
    <property type="entry name" value="FliL"/>
</dbReference>
<evidence type="ECO:0000256" key="10">
    <source>
        <dbReference type="RuleBase" id="RU364125"/>
    </source>
</evidence>
<sequence>MERKSSFFVLIGIVAFLSLALALLAGYIFFVQGGQGEGHNSASKVVVTPKDKDLMKIKLFDEKTPFNLKNTDSKKISVIVVNVEVSYYAKVKKISDTTAKIESNKGKLQEIVGTYFQSLTLEEVMSSDAKEKARENLTKMMNEQLLANEKTDSDLIYTIVFDQWFYQ</sequence>
<comment type="caution">
    <text evidence="11">The sequence shown here is derived from an EMBL/GenBank/DDBJ whole genome shotgun (WGS) entry which is preliminary data.</text>
</comment>
<dbReference type="RefSeq" id="WP_069193990.1">
    <property type="nucleotide sequence ID" value="NZ_RLII01000002.1"/>
</dbReference>
<dbReference type="GO" id="GO:0071973">
    <property type="term" value="P:bacterial-type flagellum-dependent cell motility"/>
    <property type="evidence" value="ECO:0007669"/>
    <property type="project" value="InterPro"/>
</dbReference>
<keyword evidence="8 10" id="KW-1133">Transmembrane helix</keyword>
<evidence type="ECO:0000256" key="5">
    <source>
        <dbReference type="ARBA" id="ARBA00022500"/>
    </source>
</evidence>
<comment type="subcellular location">
    <subcellularLocation>
        <location evidence="2">Cell membrane</location>
        <topology evidence="2">Single-pass membrane protein</topology>
    </subcellularLocation>
</comment>
<feature type="transmembrane region" description="Helical" evidence="10">
    <location>
        <begin position="7"/>
        <end position="30"/>
    </location>
</feature>
<evidence type="ECO:0000256" key="1">
    <source>
        <dbReference type="ARBA" id="ARBA00002254"/>
    </source>
</evidence>
<evidence type="ECO:0000256" key="3">
    <source>
        <dbReference type="ARBA" id="ARBA00008281"/>
    </source>
</evidence>
<keyword evidence="4 10" id="KW-1003">Cell membrane</keyword>
<protein>
    <recommendedName>
        <fullName evidence="10">Flagellar protein FliL</fullName>
    </recommendedName>
</protein>
<evidence type="ECO:0000256" key="8">
    <source>
        <dbReference type="ARBA" id="ARBA00022989"/>
    </source>
</evidence>
<evidence type="ECO:0000256" key="4">
    <source>
        <dbReference type="ARBA" id="ARBA00022475"/>
    </source>
</evidence>
<proteinExistence type="inferred from homology"/>
<dbReference type="GO" id="GO:0009425">
    <property type="term" value="C:bacterial-type flagellum basal body"/>
    <property type="evidence" value="ECO:0007669"/>
    <property type="project" value="InterPro"/>
</dbReference>
<keyword evidence="12" id="KW-1185">Reference proteome</keyword>
<dbReference type="EMBL" id="RLII01000002">
    <property type="protein sequence ID" value="RXE60256.1"/>
    <property type="molecule type" value="Genomic_DNA"/>
</dbReference>
<keyword evidence="9 10" id="KW-0472">Membrane</keyword>
<dbReference type="Pfam" id="PF03748">
    <property type="entry name" value="FliL"/>
    <property type="match status" value="1"/>
</dbReference>
<keyword evidence="11" id="KW-0282">Flagellum</keyword>
<keyword evidence="7 10" id="KW-0283">Flagellar rotation</keyword>
<gene>
    <name evidence="11" type="ORF">EFD62_03265</name>
</gene>